<dbReference type="AlphaFoldDB" id="A0A120FL69"/>
<dbReference type="PANTHER" id="PTHR43081:SF11">
    <property type="entry name" value="BLR2264 PROTEIN"/>
    <property type="match status" value="1"/>
</dbReference>
<dbReference type="SMART" id="SM00044">
    <property type="entry name" value="CYCc"/>
    <property type="match status" value="1"/>
</dbReference>
<evidence type="ECO:0000313" key="3">
    <source>
        <dbReference type="Proteomes" id="UP000057737"/>
    </source>
</evidence>
<proteinExistence type="predicted"/>
<dbReference type="CDD" id="cd07302">
    <property type="entry name" value="CHD"/>
    <property type="match status" value="1"/>
</dbReference>
<dbReference type="InterPro" id="IPR050697">
    <property type="entry name" value="Adenylyl/Guanylyl_Cyclase_3/4"/>
</dbReference>
<evidence type="ECO:0000313" key="2">
    <source>
        <dbReference type="EMBL" id="KWV51752.1"/>
    </source>
</evidence>
<protein>
    <submittedName>
        <fullName evidence="2">Adenylate cyclase</fullName>
    </submittedName>
</protein>
<dbReference type="GO" id="GO:0004016">
    <property type="term" value="F:adenylate cyclase activity"/>
    <property type="evidence" value="ECO:0007669"/>
    <property type="project" value="UniProtKB-ARBA"/>
</dbReference>
<dbReference type="EMBL" id="LNCU01000088">
    <property type="protein sequence ID" value="KWV51752.1"/>
    <property type="molecule type" value="Genomic_DNA"/>
</dbReference>
<dbReference type="PANTHER" id="PTHR43081">
    <property type="entry name" value="ADENYLATE CYCLASE, TERMINAL-DIFFERENTIATION SPECIFIC-RELATED"/>
    <property type="match status" value="1"/>
</dbReference>
<reference evidence="2 3" key="1">
    <citation type="submission" date="2015-11" db="EMBL/GenBank/DDBJ databases">
        <title>Draft Genome Sequence of the Strain BR 10303 (Bradyrhizobium sp.) isolated from nodules of Centrolobium paraense.</title>
        <authorList>
            <person name="Zelli J.E."/>
            <person name="Simoes-Araujo J.L."/>
            <person name="Barauna A.C."/>
            <person name="Silva K."/>
        </authorList>
    </citation>
    <scope>NUCLEOTIDE SEQUENCE [LARGE SCALE GENOMIC DNA]</scope>
    <source>
        <strain evidence="2 3">BR 10303</strain>
    </source>
</reference>
<dbReference type="GO" id="GO:0035556">
    <property type="term" value="P:intracellular signal transduction"/>
    <property type="evidence" value="ECO:0007669"/>
    <property type="project" value="InterPro"/>
</dbReference>
<gene>
    <name evidence="2" type="ORF">AS156_11695</name>
</gene>
<dbReference type="SUPFAM" id="SSF55073">
    <property type="entry name" value="Nucleotide cyclase"/>
    <property type="match status" value="1"/>
</dbReference>
<dbReference type="Pfam" id="PF00211">
    <property type="entry name" value="Guanylate_cyc"/>
    <property type="match status" value="1"/>
</dbReference>
<dbReference type="GO" id="GO:0006171">
    <property type="term" value="P:cAMP biosynthetic process"/>
    <property type="evidence" value="ECO:0007669"/>
    <property type="project" value="TreeGrafter"/>
</dbReference>
<dbReference type="RefSeq" id="WP_066510333.1">
    <property type="nucleotide sequence ID" value="NZ_LNCU01000088.1"/>
</dbReference>
<accession>A0A120FL69</accession>
<dbReference type="Proteomes" id="UP000057737">
    <property type="component" value="Unassembled WGS sequence"/>
</dbReference>
<dbReference type="InterPro" id="IPR001054">
    <property type="entry name" value="A/G_cyclase"/>
</dbReference>
<dbReference type="PROSITE" id="PS50125">
    <property type="entry name" value="GUANYLATE_CYCLASE_2"/>
    <property type="match status" value="1"/>
</dbReference>
<name>A0A120FL69_9BRAD</name>
<keyword evidence="3" id="KW-1185">Reference proteome</keyword>
<feature type="domain" description="Guanylate cyclase" evidence="1">
    <location>
        <begin position="209"/>
        <end position="343"/>
    </location>
</feature>
<sequence>MNASELLEINKWLVDGARSAPTPSQMMAECCERLVRAGLPLWRVGVFVRTLHPEIAGRNFIWKPGAEVELGTVDYQILDSPEFIASPLVIVFRQGLEVRARVDDPASARFPIVEDLRAEGVTDYLALPLVYMDGFINASSWTTRQPGGFTEEQVNAIRSLTVPLARYIEIITLRRTATLLLDTYVGNRAGERIMGGQIRRGHADTMDAAIWLSDLRGFTALSDRLPAATIVEILNLYFDCQVAAIRAHGGEVLKFMGDGLLAVFPVDEYLGDEAQVCSRVLNAARESRAGVEALQFPNGEVVERFRFGVALHLGNVLYGNIGGGNRLDFTCIGPAVNLAARLEKIAGRLGRTVVASERFAGICNGDWSDLGEFPIAGFSKAERVYGLHDEAPPAAHA</sequence>
<evidence type="ECO:0000259" key="1">
    <source>
        <dbReference type="PROSITE" id="PS50125"/>
    </source>
</evidence>
<dbReference type="OrthoDB" id="4565346at2"/>
<dbReference type="Gene3D" id="3.30.70.1230">
    <property type="entry name" value="Nucleotide cyclase"/>
    <property type="match status" value="1"/>
</dbReference>
<dbReference type="FunFam" id="3.30.70.1230:FF:000041">
    <property type="entry name" value="Adenylate cyclase 1"/>
    <property type="match status" value="1"/>
</dbReference>
<comment type="caution">
    <text evidence="2">The sequence shown here is derived from an EMBL/GenBank/DDBJ whole genome shotgun (WGS) entry which is preliminary data.</text>
</comment>
<organism evidence="2 3">
    <name type="scientific">Bradyrhizobium macuxiense</name>
    <dbReference type="NCBI Taxonomy" id="1755647"/>
    <lineage>
        <taxon>Bacteria</taxon>
        <taxon>Pseudomonadati</taxon>
        <taxon>Pseudomonadota</taxon>
        <taxon>Alphaproteobacteria</taxon>
        <taxon>Hyphomicrobiales</taxon>
        <taxon>Nitrobacteraceae</taxon>
        <taxon>Bradyrhizobium</taxon>
    </lineage>
</organism>
<dbReference type="InterPro" id="IPR029787">
    <property type="entry name" value="Nucleotide_cyclase"/>
</dbReference>